<reference evidence="1" key="1">
    <citation type="submission" date="2020-01" db="EMBL/GenBank/DDBJ databases">
        <authorList>
            <person name="Meier V. D."/>
            <person name="Meier V D."/>
        </authorList>
    </citation>
    <scope>NUCLEOTIDE SEQUENCE</scope>
    <source>
        <strain evidence="1">HLG_WM_MAG_05</strain>
    </source>
</reference>
<organism evidence="1">
    <name type="scientific">uncultured Sulfurovum sp</name>
    <dbReference type="NCBI Taxonomy" id="269237"/>
    <lineage>
        <taxon>Bacteria</taxon>
        <taxon>Pseudomonadati</taxon>
        <taxon>Campylobacterota</taxon>
        <taxon>Epsilonproteobacteria</taxon>
        <taxon>Campylobacterales</taxon>
        <taxon>Sulfurovaceae</taxon>
        <taxon>Sulfurovum</taxon>
        <taxon>environmental samples</taxon>
    </lineage>
</organism>
<accession>A0A6S6U8L6</accession>
<dbReference type="EMBL" id="CACVAU010000089">
    <property type="protein sequence ID" value="CAA6826597.1"/>
    <property type="molecule type" value="Genomic_DNA"/>
</dbReference>
<evidence type="ECO:0000313" key="1">
    <source>
        <dbReference type="EMBL" id="CAA6826597.1"/>
    </source>
</evidence>
<sequence length="124" mass="14176">MSYKPDFSVVSKVKDEYIGTKIYIADNTIGYLSVKTADKAHYICSILNSNKIKALFSLRSSKSKWGISIDMVNKVPIEEYSKENSLHNELVSLSKKAHKLKDMKKIEIIEKKINDLITNNHILE</sequence>
<name>A0A6S6U8L6_9BACT</name>
<dbReference type="AlphaFoldDB" id="A0A6S6U8L6"/>
<proteinExistence type="predicted"/>
<protein>
    <submittedName>
        <fullName evidence="1">Uncharacterized protein</fullName>
    </submittedName>
</protein>
<gene>
    <name evidence="1" type="ORF">HELGO_WM8196</name>
</gene>